<dbReference type="InterPro" id="IPR001647">
    <property type="entry name" value="HTH_TetR"/>
</dbReference>
<dbReference type="InterPro" id="IPR036271">
    <property type="entry name" value="Tet_transcr_reg_TetR-rel_C_sf"/>
</dbReference>
<name>A0ABU5A5Q6_9HYPH</name>
<evidence type="ECO:0000256" key="3">
    <source>
        <dbReference type="ARBA" id="ARBA00023163"/>
    </source>
</evidence>
<evidence type="ECO:0000313" key="6">
    <source>
        <dbReference type="EMBL" id="MDX8532922.1"/>
    </source>
</evidence>
<evidence type="ECO:0000313" key="7">
    <source>
        <dbReference type="Proteomes" id="UP001285154"/>
    </source>
</evidence>
<dbReference type="Proteomes" id="UP001285154">
    <property type="component" value="Unassembled WGS sequence"/>
</dbReference>
<dbReference type="PANTHER" id="PTHR47506">
    <property type="entry name" value="TRANSCRIPTIONAL REGULATORY PROTEIN"/>
    <property type="match status" value="1"/>
</dbReference>
<dbReference type="SUPFAM" id="SSF46689">
    <property type="entry name" value="Homeodomain-like"/>
    <property type="match status" value="1"/>
</dbReference>
<accession>A0ABU5A5Q6</accession>
<dbReference type="PROSITE" id="PS50977">
    <property type="entry name" value="HTH_TETR_2"/>
    <property type="match status" value="1"/>
</dbReference>
<proteinExistence type="predicted"/>
<evidence type="ECO:0000256" key="4">
    <source>
        <dbReference type="PROSITE-ProRule" id="PRU00335"/>
    </source>
</evidence>
<keyword evidence="7" id="KW-1185">Reference proteome</keyword>
<feature type="DNA-binding region" description="H-T-H motif" evidence="4">
    <location>
        <begin position="28"/>
        <end position="47"/>
    </location>
</feature>
<dbReference type="Gene3D" id="1.10.357.10">
    <property type="entry name" value="Tetracycline Repressor, domain 2"/>
    <property type="match status" value="1"/>
</dbReference>
<gene>
    <name evidence="6" type="ORF">RFM42_18175</name>
</gene>
<feature type="domain" description="HTH tetR-type" evidence="5">
    <location>
        <begin position="5"/>
        <end position="65"/>
    </location>
</feature>
<dbReference type="InterPro" id="IPR054156">
    <property type="entry name" value="YxaF_TetR_C"/>
</dbReference>
<evidence type="ECO:0000259" key="5">
    <source>
        <dbReference type="PROSITE" id="PS50977"/>
    </source>
</evidence>
<dbReference type="EMBL" id="JAVIIQ010000006">
    <property type="protein sequence ID" value="MDX8532922.1"/>
    <property type="molecule type" value="Genomic_DNA"/>
</dbReference>
<evidence type="ECO:0000256" key="1">
    <source>
        <dbReference type="ARBA" id="ARBA00023015"/>
    </source>
</evidence>
<protein>
    <submittedName>
        <fullName evidence="6">TetR/AcrR family transcriptional regulator</fullName>
    </submittedName>
</protein>
<dbReference type="RefSeq" id="WP_320249342.1">
    <property type="nucleotide sequence ID" value="NZ_JAVIIQ010000006.1"/>
</dbReference>
<comment type="caution">
    <text evidence="6">The sequence shown here is derived from an EMBL/GenBank/DDBJ whole genome shotgun (WGS) entry which is preliminary data.</text>
</comment>
<reference evidence="6 7" key="1">
    <citation type="submission" date="2023-08" db="EMBL/GenBank/DDBJ databases">
        <title>Implementing the SeqCode for naming new Mesorhizobium species isolated from Vachellia karroo root nodules.</title>
        <authorList>
            <person name="Van Lill M."/>
        </authorList>
    </citation>
    <scope>NUCLEOTIDE SEQUENCE [LARGE SCALE GENOMIC DNA]</scope>
    <source>
        <strain evidence="6 7">VK25D</strain>
    </source>
</reference>
<organism evidence="6 7">
    <name type="scientific">Mesorhizobium vachelliae</name>
    <dbReference type="NCBI Taxonomy" id="3072309"/>
    <lineage>
        <taxon>Bacteria</taxon>
        <taxon>Pseudomonadati</taxon>
        <taxon>Pseudomonadota</taxon>
        <taxon>Alphaproteobacteria</taxon>
        <taxon>Hyphomicrobiales</taxon>
        <taxon>Phyllobacteriaceae</taxon>
        <taxon>Mesorhizobium</taxon>
    </lineage>
</organism>
<keyword evidence="2 4" id="KW-0238">DNA-binding</keyword>
<dbReference type="Pfam" id="PF21993">
    <property type="entry name" value="TetR_C_13_2"/>
    <property type="match status" value="1"/>
</dbReference>
<keyword evidence="3" id="KW-0804">Transcription</keyword>
<dbReference type="PANTHER" id="PTHR47506:SF1">
    <property type="entry name" value="HTH-TYPE TRANSCRIPTIONAL REGULATOR YJDC"/>
    <property type="match status" value="1"/>
</dbReference>
<keyword evidence="1" id="KW-0805">Transcription regulation</keyword>
<evidence type="ECO:0000256" key="2">
    <source>
        <dbReference type="ARBA" id="ARBA00023125"/>
    </source>
</evidence>
<dbReference type="Pfam" id="PF00440">
    <property type="entry name" value="TetR_N"/>
    <property type="match status" value="1"/>
</dbReference>
<sequence length="189" mass="20571">MRRIAPDRDQLLGIIAEVFREHGYEGASLALIGEATGLGKGSLYHFFPGGKEEMARAVIAHIDGWFEDNVFAPMRDGADPLAGIEHMFLATDSYFHSGRRVCLIGAFALDESRDLFAGQIGSYFGRWVVHLAGALERSGHPQGEAAELAEEAVAAIQGALTLARAANDLDVFSRALHRLRMRLVLPAKI</sequence>
<dbReference type="InterPro" id="IPR009057">
    <property type="entry name" value="Homeodomain-like_sf"/>
</dbReference>
<dbReference type="SUPFAM" id="SSF48498">
    <property type="entry name" value="Tetracyclin repressor-like, C-terminal domain"/>
    <property type="match status" value="1"/>
</dbReference>